<evidence type="ECO:0000256" key="4">
    <source>
        <dbReference type="ARBA" id="ARBA00023002"/>
    </source>
</evidence>
<comment type="cofactor">
    <cofactor evidence="1 7">
        <name>heme</name>
        <dbReference type="ChEBI" id="CHEBI:30413"/>
    </cofactor>
</comment>
<dbReference type="GeneID" id="9227316"/>
<dbReference type="CDD" id="cd11041">
    <property type="entry name" value="CYP503A1-like"/>
    <property type="match status" value="1"/>
</dbReference>
<dbReference type="VEuPathDB" id="FungiDB:MCYG_08158"/>
<evidence type="ECO:0000256" key="5">
    <source>
        <dbReference type="ARBA" id="ARBA00023004"/>
    </source>
</evidence>
<name>C5FZN6_ARTOC</name>
<keyword evidence="8" id="KW-0812">Transmembrane</keyword>
<dbReference type="OrthoDB" id="1844152at2759"/>
<feature type="transmembrane region" description="Helical" evidence="8">
    <location>
        <begin position="12"/>
        <end position="30"/>
    </location>
</feature>
<protein>
    <submittedName>
        <fullName evidence="9">GliF</fullName>
    </submittedName>
</protein>
<dbReference type="OMA" id="NFGHGPH"/>
<keyword evidence="3 7" id="KW-0479">Metal-binding</keyword>
<dbReference type="PANTHER" id="PTHR46206">
    <property type="entry name" value="CYTOCHROME P450"/>
    <property type="match status" value="1"/>
</dbReference>
<dbReference type="GO" id="GO:0005506">
    <property type="term" value="F:iron ion binding"/>
    <property type="evidence" value="ECO:0007669"/>
    <property type="project" value="InterPro"/>
</dbReference>
<dbReference type="Pfam" id="PF00067">
    <property type="entry name" value="p450"/>
    <property type="match status" value="1"/>
</dbReference>
<dbReference type="PRINTS" id="PR00463">
    <property type="entry name" value="EP450I"/>
</dbReference>
<gene>
    <name evidence="9" type="ORF">MCYG_08158</name>
</gene>
<sequence>MDFDIVCKTLTSPAAVAGSICLAAAIYLYVFPRKQTLKFPVVLVEDGGMDSRAAVEYGYSEVDTHLQSFVLTANCLHWRQHPDQPFVLQSKTRTLVLLPPKYFDEIRSIPESKWSGRLSARNLFQSRYTRIGDNSPQVVHTVKTDLTRHIGKTLDALQDEMAFAAEQAIGACEDWTPVVPYPALLRVVSLISGRVLVGLPFSRTEQWIQLSINFTMLCFGAAQKYATYSSWLRPFIVPFLDVTGNIHRQRKAATALLAPVITEYKNSVESDGEPTNMIQWALASANDDSMTAEEQADIQLTLSMAAIHTTSTTVVLYCLYDLCAHPEYIEPLREEIKTVLAETDGRLVKRNMAKLRKLDSFIKESQRLSPPGLVAMQRIVVSDITLSDGSLLPRGTAVGVPNWGVTRDDRLWTNPETFDGFRFARLRDEAGAEHRHQFATAGPDSLSFGYGPQACPGRFFASNEIKVLLAHLLLNYDFRMEGNRPQNIIHELTVMPNRGVNVLFKKRARDTRNG</sequence>
<feature type="binding site" description="axial binding residue" evidence="7">
    <location>
        <position position="455"/>
    </location>
    <ligand>
        <name>heme</name>
        <dbReference type="ChEBI" id="CHEBI:30413"/>
    </ligand>
    <ligandPart>
        <name>Fe</name>
        <dbReference type="ChEBI" id="CHEBI:18248"/>
    </ligandPart>
</feature>
<keyword evidence="5 7" id="KW-0408">Iron</keyword>
<keyword evidence="4" id="KW-0560">Oxidoreductase</keyword>
<dbReference type="InterPro" id="IPR001128">
    <property type="entry name" value="Cyt_P450"/>
</dbReference>
<dbReference type="SUPFAM" id="SSF48264">
    <property type="entry name" value="Cytochrome P450"/>
    <property type="match status" value="1"/>
</dbReference>
<dbReference type="EMBL" id="DS995708">
    <property type="protein sequence ID" value="EEQ35339.1"/>
    <property type="molecule type" value="Genomic_DNA"/>
</dbReference>
<dbReference type="HOGENOM" id="CLU_022195_0_1_1"/>
<evidence type="ECO:0000256" key="7">
    <source>
        <dbReference type="PIRSR" id="PIRSR602401-1"/>
    </source>
</evidence>
<comment type="similarity">
    <text evidence="2">Belongs to the cytochrome P450 family.</text>
</comment>
<accession>C5FZN6</accession>
<proteinExistence type="inferred from homology"/>
<dbReference type="AlphaFoldDB" id="C5FZN6"/>
<dbReference type="GO" id="GO:0004497">
    <property type="term" value="F:monooxygenase activity"/>
    <property type="evidence" value="ECO:0007669"/>
    <property type="project" value="UniProtKB-KW"/>
</dbReference>
<keyword evidence="7" id="KW-0349">Heme</keyword>
<dbReference type="Gene3D" id="1.10.630.10">
    <property type="entry name" value="Cytochrome P450"/>
    <property type="match status" value="1"/>
</dbReference>
<dbReference type="InterPro" id="IPR036396">
    <property type="entry name" value="Cyt_P450_sf"/>
</dbReference>
<evidence type="ECO:0000256" key="6">
    <source>
        <dbReference type="ARBA" id="ARBA00023033"/>
    </source>
</evidence>
<evidence type="ECO:0000256" key="2">
    <source>
        <dbReference type="ARBA" id="ARBA00010617"/>
    </source>
</evidence>
<evidence type="ECO:0000256" key="3">
    <source>
        <dbReference type="ARBA" id="ARBA00022723"/>
    </source>
</evidence>
<dbReference type="PANTHER" id="PTHR46206:SF6">
    <property type="entry name" value="CYTOCHROME P450 MONOOXYGENASE AN1598-RELATED"/>
    <property type="match status" value="1"/>
</dbReference>
<dbReference type="InterPro" id="IPR002401">
    <property type="entry name" value="Cyt_P450_E_grp-I"/>
</dbReference>
<organism evidence="9 10">
    <name type="scientific">Arthroderma otae (strain ATCC MYA-4605 / CBS 113480)</name>
    <name type="common">Microsporum canis</name>
    <dbReference type="NCBI Taxonomy" id="554155"/>
    <lineage>
        <taxon>Eukaryota</taxon>
        <taxon>Fungi</taxon>
        <taxon>Dikarya</taxon>
        <taxon>Ascomycota</taxon>
        <taxon>Pezizomycotina</taxon>
        <taxon>Eurotiomycetes</taxon>
        <taxon>Eurotiomycetidae</taxon>
        <taxon>Onygenales</taxon>
        <taxon>Arthrodermataceae</taxon>
        <taxon>Microsporum</taxon>
    </lineage>
</organism>
<evidence type="ECO:0000313" key="10">
    <source>
        <dbReference type="Proteomes" id="UP000002035"/>
    </source>
</evidence>
<keyword evidence="10" id="KW-1185">Reference proteome</keyword>
<dbReference type="RefSeq" id="XP_002843075.1">
    <property type="nucleotide sequence ID" value="XM_002843029.1"/>
</dbReference>
<evidence type="ECO:0000256" key="8">
    <source>
        <dbReference type="SAM" id="Phobius"/>
    </source>
</evidence>
<dbReference type="GO" id="GO:0020037">
    <property type="term" value="F:heme binding"/>
    <property type="evidence" value="ECO:0007669"/>
    <property type="project" value="InterPro"/>
</dbReference>
<evidence type="ECO:0000313" key="9">
    <source>
        <dbReference type="EMBL" id="EEQ35339.1"/>
    </source>
</evidence>
<evidence type="ECO:0000256" key="1">
    <source>
        <dbReference type="ARBA" id="ARBA00001971"/>
    </source>
</evidence>
<dbReference type="Proteomes" id="UP000002035">
    <property type="component" value="Unassembled WGS sequence"/>
</dbReference>
<keyword evidence="6" id="KW-0503">Monooxygenase</keyword>
<dbReference type="eggNOG" id="KOG0157">
    <property type="taxonomic scope" value="Eukaryota"/>
</dbReference>
<reference evidence="10" key="1">
    <citation type="journal article" date="2012" name="MBio">
        <title>Comparative genome analysis of Trichophyton rubrum and related dermatophytes reveals candidate genes involved in infection.</title>
        <authorList>
            <person name="Martinez D.A."/>
            <person name="Oliver B.G."/>
            <person name="Graeser Y."/>
            <person name="Goldberg J.M."/>
            <person name="Li W."/>
            <person name="Martinez-Rossi N.M."/>
            <person name="Monod M."/>
            <person name="Shelest E."/>
            <person name="Barton R.C."/>
            <person name="Birch E."/>
            <person name="Brakhage A.A."/>
            <person name="Chen Z."/>
            <person name="Gurr S.J."/>
            <person name="Heiman D."/>
            <person name="Heitman J."/>
            <person name="Kosti I."/>
            <person name="Rossi A."/>
            <person name="Saif S."/>
            <person name="Samalova M."/>
            <person name="Saunders C.W."/>
            <person name="Shea T."/>
            <person name="Summerbell R.C."/>
            <person name="Xu J."/>
            <person name="Young S."/>
            <person name="Zeng Q."/>
            <person name="Birren B.W."/>
            <person name="Cuomo C.A."/>
            <person name="White T.C."/>
        </authorList>
    </citation>
    <scope>NUCLEOTIDE SEQUENCE [LARGE SCALE GENOMIC DNA]</scope>
    <source>
        <strain evidence="10">ATCC MYA-4605 / CBS 113480</strain>
    </source>
</reference>
<dbReference type="GO" id="GO:0016705">
    <property type="term" value="F:oxidoreductase activity, acting on paired donors, with incorporation or reduction of molecular oxygen"/>
    <property type="evidence" value="ECO:0007669"/>
    <property type="project" value="InterPro"/>
</dbReference>
<dbReference type="STRING" id="554155.C5FZN6"/>
<keyword evidence="8" id="KW-0472">Membrane</keyword>
<keyword evidence="8" id="KW-1133">Transmembrane helix</keyword>